<dbReference type="GeneID" id="105049943"/>
<dbReference type="InterPro" id="IPR002885">
    <property type="entry name" value="PPR_rpt"/>
</dbReference>
<dbReference type="NCBIfam" id="TIGR00756">
    <property type="entry name" value="PPR"/>
    <property type="match status" value="7"/>
</dbReference>
<evidence type="ECO:0000313" key="4">
    <source>
        <dbReference type="Proteomes" id="UP000504607"/>
    </source>
</evidence>
<feature type="repeat" description="PPR" evidence="3">
    <location>
        <begin position="230"/>
        <end position="264"/>
    </location>
</feature>
<feature type="repeat" description="PPR" evidence="3">
    <location>
        <begin position="122"/>
        <end position="156"/>
    </location>
</feature>
<dbReference type="AlphaFoldDB" id="A0A6I9RTH4"/>
<organism evidence="4 5">
    <name type="scientific">Elaeis guineensis var. tenera</name>
    <name type="common">Oil palm</name>
    <dbReference type="NCBI Taxonomy" id="51953"/>
    <lineage>
        <taxon>Eukaryota</taxon>
        <taxon>Viridiplantae</taxon>
        <taxon>Streptophyta</taxon>
        <taxon>Embryophyta</taxon>
        <taxon>Tracheophyta</taxon>
        <taxon>Spermatophyta</taxon>
        <taxon>Magnoliopsida</taxon>
        <taxon>Liliopsida</taxon>
        <taxon>Arecaceae</taxon>
        <taxon>Arecoideae</taxon>
        <taxon>Cocoseae</taxon>
        <taxon>Elaeidinae</taxon>
        <taxon>Elaeis</taxon>
    </lineage>
</organism>
<gene>
    <name evidence="5" type="primary">LOC105049943</name>
</gene>
<dbReference type="Gene3D" id="1.25.40.10">
    <property type="entry name" value="Tetratricopeptide repeat domain"/>
    <property type="match status" value="4"/>
</dbReference>
<dbReference type="OrthoDB" id="185373at2759"/>
<protein>
    <submittedName>
        <fullName evidence="5">Pentatricopeptide repeat-containing protein At2g13600-like</fullName>
    </submittedName>
</protein>
<dbReference type="FunFam" id="1.25.40.10:FF:000344">
    <property type="entry name" value="Pentatricopeptide repeat-containing protein"/>
    <property type="match status" value="1"/>
</dbReference>
<dbReference type="GO" id="GO:0003723">
    <property type="term" value="F:RNA binding"/>
    <property type="evidence" value="ECO:0007669"/>
    <property type="project" value="InterPro"/>
</dbReference>
<comment type="similarity">
    <text evidence="2">Belongs to the PPR family. PCMP-E subfamily.</text>
</comment>
<evidence type="ECO:0000313" key="5">
    <source>
        <dbReference type="RefSeq" id="XP_010928093.2"/>
    </source>
</evidence>
<accession>A0A6I9RTH4</accession>
<reference evidence="5" key="1">
    <citation type="submission" date="2025-08" db="UniProtKB">
        <authorList>
            <consortium name="RefSeq"/>
        </authorList>
    </citation>
    <scope>IDENTIFICATION</scope>
</reference>
<evidence type="ECO:0000256" key="1">
    <source>
        <dbReference type="ARBA" id="ARBA00022737"/>
    </source>
</evidence>
<dbReference type="Proteomes" id="UP000504607">
    <property type="component" value="Chromosome 1"/>
</dbReference>
<sequence length="544" mass="60895">MASRSLGAWKFANLVTFVSKPNATPKLTVLQTKMITEYGMRGEVGKAIHVFEQMPKRNQISWNAMLSVLVDSGHVDSALQLFDEMPQRNTTSYTSMIACLSRCGSALKARQLFDSIPSQDQNVFSWTAMISCYARNNEPLEALKLFSDLYGALFELKILPNSHTFSSLLKCCGCIRSLAAVRQIQSLMVKLLDGEGEGSIFVHNCLIDVNAKLGNLVDAGEIFNRMRWKDLGSWNAMMNAYTHHLLMDKALEMFYSMEEKDTLSWNIAMSGLLESRRGEEALRLFLLLRSRRSTEPNSSTYSIILSACATLTMLKFGRQIHTITVKIGLYSSNIFVCNSLITMYASCGSSEELERVFDEMPKKDVVSWNSVIQGLGQNGYSKKALEMAEKALDSKNFNHNTFVAILTSCSHSGLVNEGLDYFHSMRKKYGIDPSLGHYICVVDMLGRAGRLKEAHSLLGSMPFAANSVAWYALLNACMIHGDTDMGRIAAKELQILEPCNARSYLGLANIYGRTDKIEESRRLLDLIRKKELRKEPGSSWVVQT</sequence>
<proteinExistence type="inferred from homology"/>
<feature type="repeat" description="PPR" evidence="3">
    <location>
        <begin position="58"/>
        <end position="92"/>
    </location>
</feature>
<keyword evidence="1" id="KW-0677">Repeat</keyword>
<dbReference type="InterPro" id="IPR046960">
    <property type="entry name" value="PPR_At4g14850-like_plant"/>
</dbReference>
<dbReference type="KEGG" id="egu:105049943"/>
<dbReference type="InterPro" id="IPR046848">
    <property type="entry name" value="E_motif"/>
</dbReference>
<dbReference type="PROSITE" id="PS51375">
    <property type="entry name" value="PPR"/>
    <property type="match status" value="4"/>
</dbReference>
<dbReference type="PANTHER" id="PTHR47926">
    <property type="entry name" value="PENTATRICOPEPTIDE REPEAT-CONTAINING PROTEIN"/>
    <property type="match status" value="1"/>
</dbReference>
<evidence type="ECO:0000256" key="3">
    <source>
        <dbReference type="PROSITE-ProRule" id="PRU00708"/>
    </source>
</evidence>
<dbReference type="GO" id="GO:0005737">
    <property type="term" value="C:cytoplasm"/>
    <property type="evidence" value="ECO:0007669"/>
    <property type="project" value="UniProtKB-ARBA"/>
</dbReference>
<name>A0A6I9RTH4_ELAGV</name>
<dbReference type="PANTHER" id="PTHR47926:SF533">
    <property type="entry name" value="DYW DOMAIN-CONTAINING PROTEIN"/>
    <property type="match status" value="1"/>
</dbReference>
<dbReference type="InParanoid" id="A0A6I9RTH4"/>
<feature type="repeat" description="PPR" evidence="3">
    <location>
        <begin position="333"/>
        <end position="367"/>
    </location>
</feature>
<dbReference type="FunFam" id="1.25.40.10:FF:000797">
    <property type="entry name" value="Pentatricopeptide repeat-containing protein chloroplastic"/>
    <property type="match status" value="1"/>
</dbReference>
<dbReference type="Pfam" id="PF01535">
    <property type="entry name" value="PPR"/>
    <property type="match status" value="9"/>
</dbReference>
<dbReference type="GO" id="GO:0009451">
    <property type="term" value="P:RNA modification"/>
    <property type="evidence" value="ECO:0007669"/>
    <property type="project" value="InterPro"/>
</dbReference>
<dbReference type="RefSeq" id="XP_010928093.2">
    <property type="nucleotide sequence ID" value="XM_010929791.3"/>
</dbReference>
<dbReference type="InterPro" id="IPR011990">
    <property type="entry name" value="TPR-like_helical_dom_sf"/>
</dbReference>
<keyword evidence="4" id="KW-1185">Reference proteome</keyword>
<dbReference type="Pfam" id="PF20431">
    <property type="entry name" value="E_motif"/>
    <property type="match status" value="1"/>
</dbReference>
<evidence type="ECO:0000256" key="2">
    <source>
        <dbReference type="ARBA" id="ARBA00061659"/>
    </source>
</evidence>
<dbReference type="Pfam" id="PF13041">
    <property type="entry name" value="PPR_2"/>
    <property type="match status" value="2"/>
</dbReference>